<evidence type="ECO:0000256" key="2">
    <source>
        <dbReference type="ARBA" id="ARBA00023239"/>
    </source>
</evidence>
<evidence type="ECO:0000259" key="7">
    <source>
        <dbReference type="Pfam" id="PF04127"/>
    </source>
</evidence>
<comment type="cofactor">
    <cofactor evidence="3">
        <name>FMN</name>
        <dbReference type="ChEBI" id="CHEBI:58210"/>
    </cofactor>
    <text evidence="3">Binds 1 FMN per subunit.</text>
</comment>
<comment type="similarity">
    <text evidence="3 4">In the C-terminal section; belongs to the PPC synthetase family.</text>
</comment>
<keyword evidence="3 4" id="KW-0288">FMN</keyword>
<dbReference type="SUPFAM" id="SSF102645">
    <property type="entry name" value="CoaB-like"/>
    <property type="match status" value="1"/>
</dbReference>
<dbReference type="InterPro" id="IPR005252">
    <property type="entry name" value="CoaBC"/>
</dbReference>
<comment type="function">
    <text evidence="3">Catalyzes two sequential steps in the biosynthesis of coenzyme A. In the first step cysteine is conjugated to 4'-phosphopantothenate to form 4-phosphopantothenoylcysteine. In the second step the latter compound is decarboxylated to form 4'-phosphopantotheine.</text>
</comment>
<keyword evidence="3 4" id="KW-0436">Ligase</keyword>
<comment type="cofactor">
    <cofactor evidence="3">
        <name>Mg(2+)</name>
        <dbReference type="ChEBI" id="CHEBI:18420"/>
    </cofactor>
</comment>
<dbReference type="OrthoDB" id="9802554at2"/>
<dbReference type="UniPathway" id="UPA00241">
    <property type="reaction ID" value="UER00353"/>
</dbReference>
<feature type="binding site" evidence="3">
    <location>
        <position position="340"/>
    </location>
    <ligand>
        <name>CTP</name>
        <dbReference type="ChEBI" id="CHEBI:37563"/>
    </ligand>
</feature>
<comment type="pathway">
    <text evidence="3 4">Cofactor biosynthesis; coenzyme A biosynthesis; CoA from (R)-pantothenate: step 3/5.</text>
</comment>
<feature type="binding site" evidence="3">
    <location>
        <begin position="320"/>
        <end position="323"/>
    </location>
    <ligand>
        <name>CTP</name>
        <dbReference type="ChEBI" id="CHEBI:37563"/>
    </ligand>
</feature>
<evidence type="ECO:0000313" key="8">
    <source>
        <dbReference type="EMBL" id="TWI36899.1"/>
    </source>
</evidence>
<feature type="region of interest" description="Disordered" evidence="5">
    <location>
        <begin position="409"/>
        <end position="432"/>
    </location>
</feature>
<feature type="binding site" evidence="3">
    <location>
        <position position="354"/>
    </location>
    <ligand>
        <name>CTP</name>
        <dbReference type="ChEBI" id="CHEBI:37563"/>
    </ligand>
</feature>
<proteinExistence type="inferred from homology"/>
<feature type="domain" description="Flavoprotein" evidence="6">
    <location>
        <begin position="4"/>
        <end position="178"/>
    </location>
</feature>
<comment type="function">
    <text evidence="4">Catalyzes two steps in the biosynthesis of coenzyme A. In the first step cysteine is conjugated to 4'-phosphopantothenate to form 4-phosphopantothenoylcysteine, in the latter compound is decarboxylated to form 4'-phosphopantotheine.</text>
</comment>
<feature type="binding site" evidence="3">
    <location>
        <position position="358"/>
    </location>
    <ligand>
        <name>CTP</name>
        <dbReference type="ChEBI" id="CHEBI:37563"/>
    </ligand>
</feature>
<dbReference type="Gene3D" id="3.40.50.1950">
    <property type="entry name" value="Flavin prenyltransferase-like"/>
    <property type="match status" value="1"/>
</dbReference>
<evidence type="ECO:0000256" key="3">
    <source>
        <dbReference type="HAMAP-Rule" id="MF_02225"/>
    </source>
</evidence>
<evidence type="ECO:0000256" key="1">
    <source>
        <dbReference type="ARBA" id="ARBA00022793"/>
    </source>
</evidence>
<evidence type="ECO:0000256" key="5">
    <source>
        <dbReference type="SAM" id="MobiDB-lite"/>
    </source>
</evidence>
<feature type="compositionally biased region" description="Acidic residues" evidence="5">
    <location>
        <begin position="421"/>
        <end position="432"/>
    </location>
</feature>
<dbReference type="InterPro" id="IPR036551">
    <property type="entry name" value="Flavin_trans-like"/>
</dbReference>
<keyword evidence="2 3" id="KW-0456">Lyase</keyword>
<evidence type="ECO:0000259" key="6">
    <source>
        <dbReference type="Pfam" id="PF02441"/>
    </source>
</evidence>
<dbReference type="Pfam" id="PF02441">
    <property type="entry name" value="Flavoprotein"/>
    <property type="match status" value="1"/>
</dbReference>
<feature type="binding site" evidence="3">
    <location>
        <position position="302"/>
    </location>
    <ligand>
        <name>CTP</name>
        <dbReference type="ChEBI" id="CHEBI:37563"/>
    </ligand>
</feature>
<dbReference type="EMBL" id="VLKU01000002">
    <property type="protein sequence ID" value="TWI36899.1"/>
    <property type="molecule type" value="Genomic_DNA"/>
</dbReference>
<dbReference type="AlphaFoldDB" id="A0A562NXK1"/>
<dbReference type="GO" id="GO:0010181">
    <property type="term" value="F:FMN binding"/>
    <property type="evidence" value="ECO:0007669"/>
    <property type="project" value="UniProtKB-UniRule"/>
</dbReference>
<comment type="catalytic activity">
    <reaction evidence="3 4">
        <text>N-[(R)-4-phosphopantothenoyl]-L-cysteine + H(+) = (R)-4'-phosphopantetheine + CO2</text>
        <dbReference type="Rhea" id="RHEA:16793"/>
        <dbReference type="ChEBI" id="CHEBI:15378"/>
        <dbReference type="ChEBI" id="CHEBI:16526"/>
        <dbReference type="ChEBI" id="CHEBI:59458"/>
        <dbReference type="ChEBI" id="CHEBI:61723"/>
        <dbReference type="EC" id="4.1.1.36"/>
    </reaction>
</comment>
<keyword evidence="3" id="KW-0511">Multifunctional enzyme</keyword>
<keyword evidence="3 4" id="KW-0285">Flavoprotein</keyword>
<dbReference type="PANTHER" id="PTHR14359:SF6">
    <property type="entry name" value="PHOSPHOPANTOTHENOYLCYSTEINE DECARBOXYLASE"/>
    <property type="match status" value="1"/>
</dbReference>
<dbReference type="Proteomes" id="UP000316225">
    <property type="component" value="Unassembled WGS sequence"/>
</dbReference>
<dbReference type="GO" id="GO:0015941">
    <property type="term" value="P:pantothenate catabolic process"/>
    <property type="evidence" value="ECO:0007669"/>
    <property type="project" value="InterPro"/>
</dbReference>
<dbReference type="Pfam" id="PF04127">
    <property type="entry name" value="DFP"/>
    <property type="match status" value="1"/>
</dbReference>
<evidence type="ECO:0000313" key="9">
    <source>
        <dbReference type="Proteomes" id="UP000316225"/>
    </source>
</evidence>
<comment type="pathway">
    <text evidence="3 4">Cofactor biosynthesis; coenzyme A biosynthesis; CoA from (R)-pantothenate: step 2/5.</text>
</comment>
<feature type="binding site" evidence="3">
    <location>
        <position position="292"/>
    </location>
    <ligand>
        <name>CTP</name>
        <dbReference type="ChEBI" id="CHEBI:37563"/>
    </ligand>
</feature>
<feature type="domain" description="DNA/pantothenate metabolism flavoprotein C-terminal" evidence="7">
    <location>
        <begin position="200"/>
        <end position="411"/>
    </location>
</feature>
<organism evidence="8 9">
    <name type="scientific">Paracoccus sulfuroxidans</name>
    <dbReference type="NCBI Taxonomy" id="384678"/>
    <lineage>
        <taxon>Bacteria</taxon>
        <taxon>Pseudomonadati</taxon>
        <taxon>Pseudomonadota</taxon>
        <taxon>Alphaproteobacteria</taxon>
        <taxon>Rhodobacterales</taxon>
        <taxon>Paracoccaceae</taxon>
        <taxon>Paracoccus</taxon>
    </lineage>
</organism>
<feature type="active site" description="Proton donor" evidence="3">
    <location>
        <position position="156"/>
    </location>
</feature>
<dbReference type="EC" id="6.3.2.5" evidence="3"/>
<dbReference type="Gene3D" id="3.40.50.10300">
    <property type="entry name" value="CoaB-like"/>
    <property type="match status" value="1"/>
</dbReference>
<dbReference type="InterPro" id="IPR003382">
    <property type="entry name" value="Flavoprotein"/>
</dbReference>
<dbReference type="HAMAP" id="MF_02225">
    <property type="entry name" value="CoaBC"/>
    <property type="match status" value="1"/>
</dbReference>
<comment type="caution">
    <text evidence="8">The sequence shown here is derived from an EMBL/GenBank/DDBJ whole genome shotgun (WGS) entry which is preliminary data.</text>
</comment>
<accession>A0A562NXK1</accession>
<gene>
    <name evidence="3" type="primary">coaBC</name>
    <name evidence="8" type="ORF">IQ24_00685</name>
</gene>
<comment type="similarity">
    <text evidence="3 4">In the N-terminal section; belongs to the HFCD (homo-oligomeric flavin containing Cys decarboxylase) superfamily.</text>
</comment>
<comment type="caution">
    <text evidence="3">Lacks conserved residue(s) required for the propagation of feature annotation.</text>
</comment>
<dbReference type="GO" id="GO:0004632">
    <property type="term" value="F:phosphopantothenate--cysteine ligase activity"/>
    <property type="evidence" value="ECO:0007669"/>
    <property type="project" value="UniProtKB-UniRule"/>
</dbReference>
<dbReference type="PANTHER" id="PTHR14359">
    <property type="entry name" value="HOMO-OLIGOMERIC FLAVIN CONTAINING CYS DECARBOXYLASE FAMILY"/>
    <property type="match status" value="1"/>
</dbReference>
<evidence type="ECO:0000256" key="4">
    <source>
        <dbReference type="RuleBase" id="RU364078"/>
    </source>
</evidence>
<dbReference type="SUPFAM" id="SSF52507">
    <property type="entry name" value="Homo-oligomeric flavin-containing Cys decarboxylases, HFCD"/>
    <property type="match status" value="1"/>
</dbReference>
<dbReference type="InterPro" id="IPR007085">
    <property type="entry name" value="DNA/pantothenate-metab_flavo_C"/>
</dbReference>
<dbReference type="GO" id="GO:0015937">
    <property type="term" value="P:coenzyme A biosynthetic process"/>
    <property type="evidence" value="ECO:0007669"/>
    <property type="project" value="UniProtKB-UniRule"/>
</dbReference>
<dbReference type="GO" id="GO:0071513">
    <property type="term" value="C:phosphopantothenoylcysteine decarboxylase complex"/>
    <property type="evidence" value="ECO:0007669"/>
    <property type="project" value="TreeGrafter"/>
</dbReference>
<keyword evidence="3" id="KW-0479">Metal-binding</keyword>
<keyword evidence="1 3" id="KW-0210">Decarboxylase</keyword>
<keyword evidence="3" id="KW-0460">Magnesium</keyword>
<comment type="catalytic activity">
    <reaction evidence="3 4">
        <text>(R)-4'-phosphopantothenate + L-cysteine + CTP = N-[(R)-4-phosphopantothenoyl]-L-cysteine + CMP + diphosphate + H(+)</text>
        <dbReference type="Rhea" id="RHEA:19397"/>
        <dbReference type="ChEBI" id="CHEBI:10986"/>
        <dbReference type="ChEBI" id="CHEBI:15378"/>
        <dbReference type="ChEBI" id="CHEBI:33019"/>
        <dbReference type="ChEBI" id="CHEBI:35235"/>
        <dbReference type="ChEBI" id="CHEBI:37563"/>
        <dbReference type="ChEBI" id="CHEBI:59458"/>
        <dbReference type="ChEBI" id="CHEBI:60377"/>
        <dbReference type="EC" id="6.3.2.5"/>
    </reaction>
</comment>
<reference evidence="8 9" key="1">
    <citation type="journal article" date="2015" name="Stand. Genomic Sci.">
        <title>Genomic Encyclopedia of Bacterial and Archaeal Type Strains, Phase III: the genomes of soil and plant-associated and newly described type strains.</title>
        <authorList>
            <person name="Whitman W.B."/>
            <person name="Woyke T."/>
            <person name="Klenk H.P."/>
            <person name="Zhou Y."/>
            <person name="Lilburn T.G."/>
            <person name="Beck B.J."/>
            <person name="De Vos P."/>
            <person name="Vandamme P."/>
            <person name="Eisen J.A."/>
            <person name="Garrity G."/>
            <person name="Hugenholtz P."/>
            <person name="Kyrpides N.C."/>
        </authorList>
    </citation>
    <scope>NUCLEOTIDE SEQUENCE [LARGE SCALE GENOMIC DNA]</scope>
    <source>
        <strain evidence="8 9">CGMCC 1.5364</strain>
    </source>
</reference>
<dbReference type="RefSeq" id="WP_145396324.1">
    <property type="nucleotide sequence ID" value="NZ_VLKU01000002.1"/>
</dbReference>
<dbReference type="EC" id="4.1.1.36" evidence="3"/>
<feature type="region of interest" description="Phosphopantothenate--cysteine ligase" evidence="3">
    <location>
        <begin position="205"/>
        <end position="432"/>
    </location>
</feature>
<sequence>MLGKRILLIVGGGISAFKIPELIRALRREGAQVVPVLTRAGAEFVTPLTLSALSESPCHTELFDLTREAEMGHIQLSRAADLVVVAPATASLIAKMATGLADDLASTLLLATDKPVLVAPAMNVRMWQHAATQRNCDMLEADGIHFVGPTDGDMACGEFGPGRMAEPEAILAAIRQHLSPEAPLRLPPEAVVALPSRGPLSGRHIIVTSGPTHEPIDPVRYIANRSSGQQGTAIAAELRKLGARVSFVTGPAEVPPPEGVEVIAVTTAREMRDAVEAALPADAAVMAAAVADWRVSNASAQKIKKDGSGQFPVLEFAENPDILAWISKLAKDRPHLVVGFAAETDDVLHHAQQKRQRKGCDWIVANDVSPSTGIMGGHENAVILITAEGTESWPRLEKTEVARRLAERIANKMNNPAQTDESAEDDLPGDSV</sequence>
<dbReference type="NCBIfam" id="TIGR00521">
    <property type="entry name" value="coaBC_dfp"/>
    <property type="match status" value="1"/>
</dbReference>
<dbReference type="GO" id="GO:0004633">
    <property type="term" value="F:phosphopantothenoylcysteine decarboxylase activity"/>
    <property type="evidence" value="ECO:0007669"/>
    <property type="project" value="UniProtKB-UniRule"/>
</dbReference>
<protein>
    <recommendedName>
        <fullName evidence="3">Coenzyme A biosynthesis bifunctional protein CoaBC</fullName>
    </recommendedName>
    <alternativeName>
        <fullName evidence="3">DNA/pantothenate metabolism flavoprotein</fullName>
    </alternativeName>
    <alternativeName>
        <fullName evidence="3">Phosphopantothenoylcysteine synthetase/decarboxylase</fullName>
        <shortName evidence="3">PPCS-PPCDC</shortName>
    </alternativeName>
    <domain>
        <recommendedName>
            <fullName evidence="3">Phosphopantothenoylcysteine decarboxylase</fullName>
            <shortName evidence="3">PPC decarboxylase</shortName>
            <shortName evidence="3">PPC-DC</shortName>
            <ecNumber evidence="3">4.1.1.36</ecNumber>
        </recommendedName>
        <alternativeName>
            <fullName evidence="3">CoaC</fullName>
        </alternativeName>
    </domain>
    <domain>
        <recommendedName>
            <fullName evidence="3">Phosphopantothenate--cysteine ligase</fullName>
            <ecNumber evidence="3">6.3.2.5</ecNumber>
        </recommendedName>
        <alternativeName>
            <fullName evidence="3">CoaB</fullName>
        </alternativeName>
        <alternativeName>
            <fullName evidence="3">Phosphopantothenoylcysteine synthetase</fullName>
            <shortName evidence="3">PPC synthetase</shortName>
            <shortName evidence="3">PPC-S</shortName>
        </alternativeName>
    </domain>
</protein>
<feature type="region of interest" description="Phosphopantothenoylcysteine decarboxylase" evidence="3">
    <location>
        <begin position="1"/>
        <end position="204"/>
    </location>
</feature>
<dbReference type="GO" id="GO:0046872">
    <property type="term" value="F:metal ion binding"/>
    <property type="evidence" value="ECO:0007669"/>
    <property type="project" value="UniProtKB-KW"/>
</dbReference>
<dbReference type="InterPro" id="IPR035929">
    <property type="entry name" value="CoaB-like_sf"/>
</dbReference>
<name>A0A562NXK1_9RHOB</name>
<keyword evidence="9" id="KW-1185">Reference proteome</keyword>